<name>A0A6H5HV79_9HEMI</name>
<dbReference type="Proteomes" id="UP000479000">
    <property type="component" value="Unassembled WGS sequence"/>
</dbReference>
<evidence type="ECO:0000313" key="1">
    <source>
        <dbReference type="EMBL" id="CAB0020973.1"/>
    </source>
</evidence>
<proteinExistence type="predicted"/>
<dbReference type="EMBL" id="CADCXU010036149">
    <property type="protein sequence ID" value="CAB0020973.1"/>
    <property type="molecule type" value="Genomic_DNA"/>
</dbReference>
<protein>
    <submittedName>
        <fullName evidence="1">Uncharacterized protein</fullName>
    </submittedName>
</protein>
<gene>
    <name evidence="1" type="ORF">NTEN_LOCUS24498</name>
</gene>
<keyword evidence="2" id="KW-1185">Reference proteome</keyword>
<organism evidence="1 2">
    <name type="scientific">Nesidiocoris tenuis</name>
    <dbReference type="NCBI Taxonomy" id="355587"/>
    <lineage>
        <taxon>Eukaryota</taxon>
        <taxon>Metazoa</taxon>
        <taxon>Ecdysozoa</taxon>
        <taxon>Arthropoda</taxon>
        <taxon>Hexapoda</taxon>
        <taxon>Insecta</taxon>
        <taxon>Pterygota</taxon>
        <taxon>Neoptera</taxon>
        <taxon>Paraneoptera</taxon>
        <taxon>Hemiptera</taxon>
        <taxon>Heteroptera</taxon>
        <taxon>Panheteroptera</taxon>
        <taxon>Cimicomorpha</taxon>
        <taxon>Miridae</taxon>
        <taxon>Dicyphina</taxon>
        <taxon>Nesidiocoris</taxon>
    </lineage>
</organism>
<evidence type="ECO:0000313" key="2">
    <source>
        <dbReference type="Proteomes" id="UP000479000"/>
    </source>
</evidence>
<accession>A0A6H5HV79</accession>
<sequence length="61" mass="6691">MKPAPDLVDVKQNVGYRTVSPACHRIRPQRRCVGLSSRPNALEAVEECLACVVNLGKTTQN</sequence>
<dbReference type="AlphaFoldDB" id="A0A6H5HV79"/>
<reference evidence="1 2" key="1">
    <citation type="submission" date="2020-02" db="EMBL/GenBank/DDBJ databases">
        <authorList>
            <person name="Ferguson B K."/>
        </authorList>
    </citation>
    <scope>NUCLEOTIDE SEQUENCE [LARGE SCALE GENOMIC DNA]</scope>
</reference>